<protein>
    <recommendedName>
        <fullName evidence="3">P-loop containing nucleoside triphosphate hydrolase protein</fullName>
    </recommendedName>
</protein>
<reference evidence="1 2" key="1">
    <citation type="submission" date="2018-06" db="EMBL/GenBank/DDBJ databases">
        <title>Comparative genomics reveals the genomic features of Rhizophagus irregularis, R. cerebriforme, R. diaphanum and Gigaspora rosea, and their symbiotic lifestyle signature.</title>
        <authorList>
            <person name="Morin E."/>
            <person name="San Clemente H."/>
            <person name="Chen E.C.H."/>
            <person name="De La Providencia I."/>
            <person name="Hainaut M."/>
            <person name="Kuo A."/>
            <person name="Kohler A."/>
            <person name="Murat C."/>
            <person name="Tang N."/>
            <person name="Roy S."/>
            <person name="Loubradou J."/>
            <person name="Henrissat B."/>
            <person name="Grigoriev I.V."/>
            <person name="Corradi N."/>
            <person name="Roux C."/>
            <person name="Martin F.M."/>
        </authorList>
    </citation>
    <scope>NUCLEOTIDE SEQUENCE [LARGE SCALE GENOMIC DNA]</scope>
    <source>
        <strain evidence="1 2">DAOM 194757</strain>
    </source>
</reference>
<dbReference type="Gene3D" id="3.40.50.300">
    <property type="entry name" value="P-loop containing nucleotide triphosphate hydrolases"/>
    <property type="match status" value="1"/>
</dbReference>
<gene>
    <name evidence="1" type="ORF">C2G38_2239202</name>
</gene>
<keyword evidence="2" id="KW-1185">Reference proteome</keyword>
<organism evidence="1 2">
    <name type="scientific">Gigaspora rosea</name>
    <dbReference type="NCBI Taxonomy" id="44941"/>
    <lineage>
        <taxon>Eukaryota</taxon>
        <taxon>Fungi</taxon>
        <taxon>Fungi incertae sedis</taxon>
        <taxon>Mucoromycota</taxon>
        <taxon>Glomeromycotina</taxon>
        <taxon>Glomeromycetes</taxon>
        <taxon>Diversisporales</taxon>
        <taxon>Gigasporaceae</taxon>
        <taxon>Gigaspora</taxon>
    </lineage>
</organism>
<evidence type="ECO:0000313" key="1">
    <source>
        <dbReference type="EMBL" id="RIB28996.1"/>
    </source>
</evidence>
<comment type="caution">
    <text evidence="1">The sequence shown here is derived from an EMBL/GenBank/DDBJ whole genome shotgun (WGS) entry which is preliminary data.</text>
</comment>
<dbReference type="EMBL" id="QKWP01000050">
    <property type="protein sequence ID" value="RIB28996.1"/>
    <property type="molecule type" value="Genomic_DNA"/>
</dbReference>
<evidence type="ECO:0008006" key="3">
    <source>
        <dbReference type="Google" id="ProtNLM"/>
    </source>
</evidence>
<name>A0A397WB44_9GLOM</name>
<sequence length="183" mass="21049">MKQKKKEAINKAEIIKKNKEVGQCKYEFETQEDDAENILIIGRTDSGKPALANIIINTSVFAEGDFMVVCRDYMTCRDFVQTLASIAHQPINTGEFSNNIIGIFASCQGNYKMECWDNICGKINVSMNTRGRWKESKYSFRKIKRTQDREVEIEVEINIPFVAYAEVQQNFIIVAQLIKKVIY</sequence>
<dbReference type="InterPro" id="IPR027417">
    <property type="entry name" value="P-loop_NTPase"/>
</dbReference>
<evidence type="ECO:0000313" key="2">
    <source>
        <dbReference type="Proteomes" id="UP000266673"/>
    </source>
</evidence>
<dbReference type="Proteomes" id="UP000266673">
    <property type="component" value="Unassembled WGS sequence"/>
</dbReference>
<accession>A0A397WB44</accession>
<dbReference type="AlphaFoldDB" id="A0A397WB44"/>
<proteinExistence type="predicted"/>